<keyword evidence="5" id="KW-1185">Reference proteome</keyword>
<proteinExistence type="inferred from homology"/>
<feature type="domain" description="VTT" evidence="3">
    <location>
        <begin position="123"/>
        <end position="240"/>
    </location>
</feature>
<dbReference type="Proteomes" id="UP001597541">
    <property type="component" value="Unassembled WGS sequence"/>
</dbReference>
<dbReference type="EMBL" id="JBHUME010000005">
    <property type="protein sequence ID" value="MFD2611692.1"/>
    <property type="molecule type" value="Genomic_DNA"/>
</dbReference>
<dbReference type="RefSeq" id="WP_377600584.1">
    <property type="nucleotide sequence ID" value="NZ_JBHUME010000005.1"/>
</dbReference>
<evidence type="ECO:0000256" key="2">
    <source>
        <dbReference type="SAM" id="Phobius"/>
    </source>
</evidence>
<keyword evidence="2" id="KW-1133">Transmembrane helix</keyword>
<feature type="transmembrane region" description="Helical" evidence="2">
    <location>
        <begin position="32"/>
        <end position="55"/>
    </location>
</feature>
<dbReference type="PANTHER" id="PTHR42709">
    <property type="entry name" value="ALKALINE PHOSPHATASE LIKE PROTEIN"/>
    <property type="match status" value="1"/>
</dbReference>
<feature type="transmembrane region" description="Helical" evidence="2">
    <location>
        <begin position="7"/>
        <end position="26"/>
    </location>
</feature>
<feature type="transmembrane region" description="Helical" evidence="2">
    <location>
        <begin position="67"/>
        <end position="89"/>
    </location>
</feature>
<reference evidence="5" key="1">
    <citation type="journal article" date="2019" name="Int. J. Syst. Evol. Microbiol.">
        <title>The Global Catalogue of Microorganisms (GCM) 10K type strain sequencing project: providing services to taxonomists for standard genome sequencing and annotation.</title>
        <authorList>
            <consortium name="The Broad Institute Genomics Platform"/>
            <consortium name="The Broad Institute Genome Sequencing Center for Infectious Disease"/>
            <person name="Wu L."/>
            <person name="Ma J."/>
        </authorList>
    </citation>
    <scope>NUCLEOTIDE SEQUENCE [LARGE SCALE GENOMIC DNA]</scope>
    <source>
        <strain evidence="5">KCTC 3950</strain>
    </source>
</reference>
<feature type="transmembrane region" description="Helical" evidence="2">
    <location>
        <begin position="138"/>
        <end position="159"/>
    </location>
</feature>
<keyword evidence="2" id="KW-0812">Transmembrane</keyword>
<feature type="transmembrane region" description="Helical" evidence="2">
    <location>
        <begin position="252"/>
        <end position="270"/>
    </location>
</feature>
<evidence type="ECO:0000313" key="4">
    <source>
        <dbReference type="EMBL" id="MFD2611692.1"/>
    </source>
</evidence>
<dbReference type="InterPro" id="IPR051311">
    <property type="entry name" value="DedA_domain"/>
</dbReference>
<feature type="transmembrane region" description="Helical" evidence="2">
    <location>
        <begin position="220"/>
        <end position="240"/>
    </location>
</feature>
<comment type="similarity">
    <text evidence="1">Belongs to the DedA family.</text>
</comment>
<gene>
    <name evidence="4" type="ORF">ACFSUF_04565</name>
</gene>
<dbReference type="InterPro" id="IPR032816">
    <property type="entry name" value="VTT_dom"/>
</dbReference>
<protein>
    <submittedName>
        <fullName evidence="4">TVP38/TMEM64 family protein</fullName>
    </submittedName>
</protein>
<accession>A0ABW5PBN6</accession>
<sequence>MAKYEKFPYVTLLLGILAVLMIRIGMPTLFTGYQITATVMALLMTLGTVTAHLLGQHRVVRVLHWVTVYYTVVTFIIMVIYYISAFMVITDERGLESVFQEHLSTAKWIYFALCFAQPIMLPIPEAVTVVAGSSAFGAFPAFAIGFAGTWLGEAVMFTASRIGGLKLVQRLIQPSKLEQYHKYVSKNETVIMILLFIIPVLPDELVCVGAGISGVSPKRFLLIAAVSKLLTSSILAYSVYLAQWLALTPTQMILSVSGIALLVCGAYFAMRKKAARSN</sequence>
<evidence type="ECO:0000256" key="1">
    <source>
        <dbReference type="ARBA" id="ARBA00010792"/>
    </source>
</evidence>
<name>A0ABW5PBN6_9BACL</name>
<keyword evidence="2" id="KW-0472">Membrane</keyword>
<dbReference type="Pfam" id="PF09335">
    <property type="entry name" value="VTT_dom"/>
    <property type="match status" value="1"/>
</dbReference>
<organism evidence="4 5">
    <name type="scientific">Paenibacillus gansuensis</name>
    <dbReference type="NCBI Taxonomy" id="306542"/>
    <lineage>
        <taxon>Bacteria</taxon>
        <taxon>Bacillati</taxon>
        <taxon>Bacillota</taxon>
        <taxon>Bacilli</taxon>
        <taxon>Bacillales</taxon>
        <taxon>Paenibacillaceae</taxon>
        <taxon>Paenibacillus</taxon>
    </lineage>
</organism>
<evidence type="ECO:0000313" key="5">
    <source>
        <dbReference type="Proteomes" id="UP001597541"/>
    </source>
</evidence>
<comment type="caution">
    <text evidence="4">The sequence shown here is derived from an EMBL/GenBank/DDBJ whole genome shotgun (WGS) entry which is preliminary data.</text>
</comment>
<evidence type="ECO:0000259" key="3">
    <source>
        <dbReference type="Pfam" id="PF09335"/>
    </source>
</evidence>
<feature type="transmembrane region" description="Helical" evidence="2">
    <location>
        <begin position="190"/>
        <end position="213"/>
    </location>
</feature>
<feature type="transmembrane region" description="Helical" evidence="2">
    <location>
        <begin position="109"/>
        <end position="131"/>
    </location>
</feature>